<evidence type="ECO:0000256" key="2">
    <source>
        <dbReference type="ARBA" id="ARBA00022980"/>
    </source>
</evidence>
<evidence type="ECO:0000256" key="1">
    <source>
        <dbReference type="ARBA" id="ARBA00007116"/>
    </source>
</evidence>
<keyword evidence="6" id="KW-1185">Reference proteome</keyword>
<dbReference type="Gene3D" id="3.30.420.100">
    <property type="match status" value="1"/>
</dbReference>
<comment type="similarity">
    <text evidence="1">Belongs to the universal ribosomal protein uL18 family.</text>
</comment>
<dbReference type="Proteomes" id="UP000249390">
    <property type="component" value="Unassembled WGS sequence"/>
</dbReference>
<dbReference type="SUPFAM" id="SSF53137">
    <property type="entry name" value="Translational machinery components"/>
    <property type="match status" value="1"/>
</dbReference>
<keyword evidence="2" id="KW-0689">Ribosomal protein</keyword>
<accession>A0A328E8P5</accession>
<dbReference type="EMBL" id="NQVE01000009">
    <property type="protein sequence ID" value="RAL54364.1"/>
    <property type="molecule type" value="Genomic_DNA"/>
</dbReference>
<dbReference type="AlphaFoldDB" id="A0A328E8P5"/>
<dbReference type="Pfam" id="PF00861">
    <property type="entry name" value="Ribosomal_L18p"/>
    <property type="match status" value="1"/>
</dbReference>
<reference evidence="5 6" key="1">
    <citation type="submission" date="2018-06" db="EMBL/GenBank/DDBJ databases">
        <title>The Genome of Cuscuta australis (Dodder) Provides Insight into the Evolution of Plant Parasitism.</title>
        <authorList>
            <person name="Liu H."/>
        </authorList>
    </citation>
    <scope>NUCLEOTIDE SEQUENCE [LARGE SCALE GENOMIC DNA]</scope>
    <source>
        <strain evidence="6">cv. Yunnan</strain>
        <tissue evidence="5">Vines</tissue>
    </source>
</reference>
<dbReference type="GO" id="GO:1990904">
    <property type="term" value="C:ribonucleoprotein complex"/>
    <property type="evidence" value="ECO:0007669"/>
    <property type="project" value="UniProtKB-KW"/>
</dbReference>
<feature type="region of interest" description="Disordered" evidence="4">
    <location>
        <begin position="162"/>
        <end position="183"/>
    </location>
</feature>
<dbReference type="CDD" id="cd00432">
    <property type="entry name" value="Ribosomal_L18_L5e"/>
    <property type="match status" value="1"/>
</dbReference>
<dbReference type="PANTHER" id="PTHR12899:SF7">
    <property type="entry name" value="EXPRESSED PROTEIN"/>
    <property type="match status" value="1"/>
</dbReference>
<evidence type="ECO:0000256" key="3">
    <source>
        <dbReference type="ARBA" id="ARBA00023274"/>
    </source>
</evidence>
<name>A0A328E8P5_9ASTE</name>
<dbReference type="GO" id="GO:0003735">
    <property type="term" value="F:structural constituent of ribosome"/>
    <property type="evidence" value="ECO:0007669"/>
    <property type="project" value="InterPro"/>
</dbReference>
<evidence type="ECO:0000313" key="6">
    <source>
        <dbReference type="Proteomes" id="UP000249390"/>
    </source>
</evidence>
<keyword evidence="3" id="KW-0687">Ribonucleoprotein</keyword>
<organism evidence="5 6">
    <name type="scientific">Cuscuta australis</name>
    <dbReference type="NCBI Taxonomy" id="267555"/>
    <lineage>
        <taxon>Eukaryota</taxon>
        <taxon>Viridiplantae</taxon>
        <taxon>Streptophyta</taxon>
        <taxon>Embryophyta</taxon>
        <taxon>Tracheophyta</taxon>
        <taxon>Spermatophyta</taxon>
        <taxon>Magnoliopsida</taxon>
        <taxon>eudicotyledons</taxon>
        <taxon>Gunneridae</taxon>
        <taxon>Pentapetalae</taxon>
        <taxon>asterids</taxon>
        <taxon>lamiids</taxon>
        <taxon>Solanales</taxon>
        <taxon>Convolvulaceae</taxon>
        <taxon>Cuscuteae</taxon>
        <taxon>Cuscuta</taxon>
        <taxon>Cuscuta subgen. Grammica</taxon>
        <taxon>Cuscuta sect. Cleistogrammica</taxon>
    </lineage>
</organism>
<dbReference type="PANTHER" id="PTHR12899">
    <property type="entry name" value="39S RIBOSOMAL PROTEIN L18, MITOCHONDRIAL"/>
    <property type="match status" value="1"/>
</dbReference>
<dbReference type="InterPro" id="IPR057268">
    <property type="entry name" value="Ribosomal_L18"/>
</dbReference>
<gene>
    <name evidence="5" type="ORF">DM860_001492</name>
</gene>
<dbReference type="GO" id="GO:0005840">
    <property type="term" value="C:ribosome"/>
    <property type="evidence" value="ECO:0007669"/>
    <property type="project" value="UniProtKB-KW"/>
</dbReference>
<dbReference type="InterPro" id="IPR005484">
    <property type="entry name" value="Ribosomal_uL18_bac/plant/anim"/>
</dbReference>
<evidence type="ECO:0000313" key="5">
    <source>
        <dbReference type="EMBL" id="RAL54364.1"/>
    </source>
</evidence>
<sequence length="559" mass="61566">MRRITACIILARSHFTPLARFFCSRTPALGPSQSSCARNRDGKHSLATFGSGLFGNSPLLPDGLPRLEDCRIELVDSDSWKVSSGLADVWKNNVERGSKGRAFCIDEGGDEEKRMVKYAPPNREDPGFDEIEEMRVRGNLFYKLDQDSKEYEEYKFDFHGKSRHKGDKKASARKMANSCSALPSRNEKSIGCVKRGHESKKYEPSLVVARSPVSSDKSNARKMANACSSSPSRNEKSIGFVKRGQENKKYELSSVVARSPGSFGKKDHSVCHVQELGHDQSIECGKKWQENINYELSLGVALSPGSSSGKNNARKMENACNASPLGNEKKSIECGKKWQGNKVYEPSPVVARSPVSSDKNNAREMANVCSASPLGNEQSIECEKNWKENKKYELSSAVARSPGSSSGKKSHSVCHLQELEPPAVAKTKRTLTFNQATAPYHEPFCLDIFLSKGSVRASIIHRATSKVVAVAHSISKDMKCDLRSAKNRAACAAAGEVLAQRALADDIHNVVYTPRKGERLDGKLQIVVQAIIDSGIDVKVKLKQRKPKKGHFIPRKAPR</sequence>
<dbReference type="GO" id="GO:0008097">
    <property type="term" value="F:5S rRNA binding"/>
    <property type="evidence" value="ECO:0007669"/>
    <property type="project" value="TreeGrafter"/>
</dbReference>
<proteinExistence type="inferred from homology"/>
<evidence type="ECO:0000256" key="4">
    <source>
        <dbReference type="SAM" id="MobiDB-lite"/>
    </source>
</evidence>
<comment type="caution">
    <text evidence="5">The sequence shown here is derived from an EMBL/GenBank/DDBJ whole genome shotgun (WGS) entry which is preliminary data.</text>
</comment>
<feature type="region of interest" description="Disordered" evidence="4">
    <location>
        <begin position="210"/>
        <end position="242"/>
    </location>
</feature>
<protein>
    <submittedName>
        <fullName evidence="5">Uncharacterized protein</fullName>
    </submittedName>
</protein>
<dbReference type="GO" id="GO:0006412">
    <property type="term" value="P:translation"/>
    <property type="evidence" value="ECO:0007669"/>
    <property type="project" value="InterPro"/>
</dbReference>